<keyword evidence="1" id="KW-0812">Transmembrane</keyword>
<feature type="transmembrane region" description="Helical" evidence="1">
    <location>
        <begin position="12"/>
        <end position="31"/>
    </location>
</feature>
<accession>A0A0M2STE7</accession>
<name>A0A0M2STE7_9BACI</name>
<gene>
    <name evidence="2" type="ORF">WQ57_11755</name>
</gene>
<keyword evidence="3" id="KW-1185">Reference proteome</keyword>
<keyword evidence="1" id="KW-0472">Membrane</keyword>
<evidence type="ECO:0000256" key="1">
    <source>
        <dbReference type="SAM" id="Phobius"/>
    </source>
</evidence>
<evidence type="ECO:0000313" key="2">
    <source>
        <dbReference type="EMBL" id="KKK37844.1"/>
    </source>
</evidence>
<organism evidence="2 3">
    <name type="scientific">Mesobacillus campisalis</name>
    <dbReference type="NCBI Taxonomy" id="1408103"/>
    <lineage>
        <taxon>Bacteria</taxon>
        <taxon>Bacillati</taxon>
        <taxon>Bacillota</taxon>
        <taxon>Bacilli</taxon>
        <taxon>Bacillales</taxon>
        <taxon>Bacillaceae</taxon>
        <taxon>Mesobacillus</taxon>
    </lineage>
</organism>
<sequence>MESYQRMLHAVKYAGGIILTIGIAIFVYGFFLSSGGVATGIGIGTVMGAIFIFIMGVFLAGTEEMLLKAGKSKNVI</sequence>
<dbReference type="EMBL" id="LAYY01000011">
    <property type="protein sequence ID" value="KKK37844.1"/>
    <property type="molecule type" value="Genomic_DNA"/>
</dbReference>
<reference evidence="2 3" key="1">
    <citation type="submission" date="2015-04" db="EMBL/GenBank/DDBJ databases">
        <title>Taxonomic description and genome sequence of Bacillus campisalis sp. nov., a novel member of the genus Bacillus isolated from solar saltern.</title>
        <authorList>
            <person name="Mathan Kumar R."/>
            <person name="Kaur G."/>
            <person name="Kumar A."/>
            <person name="Singh N.K."/>
            <person name="Kaur N."/>
            <person name="Kumar N."/>
            <person name="Mayilraj S."/>
        </authorList>
    </citation>
    <scope>NUCLEOTIDE SEQUENCE [LARGE SCALE GENOMIC DNA]</scope>
    <source>
        <strain evidence="2 3">SA2-6</strain>
    </source>
</reference>
<evidence type="ECO:0000313" key="3">
    <source>
        <dbReference type="Proteomes" id="UP000034166"/>
    </source>
</evidence>
<dbReference type="PATRIC" id="fig|1408103.3.peg.2646"/>
<comment type="caution">
    <text evidence="2">The sequence shown here is derived from an EMBL/GenBank/DDBJ whole genome shotgun (WGS) entry which is preliminary data.</text>
</comment>
<protein>
    <submittedName>
        <fullName evidence="2">Uncharacterized protein</fullName>
    </submittedName>
</protein>
<dbReference type="Proteomes" id="UP000034166">
    <property type="component" value="Unassembled WGS sequence"/>
</dbReference>
<feature type="transmembrane region" description="Helical" evidence="1">
    <location>
        <begin position="37"/>
        <end position="61"/>
    </location>
</feature>
<dbReference type="RefSeq" id="WP_046523966.1">
    <property type="nucleotide sequence ID" value="NZ_LAYY01000011.1"/>
</dbReference>
<dbReference type="AlphaFoldDB" id="A0A0M2STE7"/>
<keyword evidence="1" id="KW-1133">Transmembrane helix</keyword>
<proteinExistence type="predicted"/>